<sequence>MNLWKVQFTRSGTNGDLPSDFIQMQFNAVNLDGALIRADEIQPAGFFLNALWRAS</sequence>
<proteinExistence type="predicted"/>
<name>A0AAF0GN29_9CAUD</name>
<keyword evidence="2" id="KW-1185">Reference proteome</keyword>
<gene>
    <name evidence="1" type="primary">69</name>
    <name evidence="1" type="ORF">SEA_TROGGLEHUMPER_69</name>
</gene>
<evidence type="ECO:0000313" key="1">
    <source>
        <dbReference type="EMBL" id="WGH21951.1"/>
    </source>
</evidence>
<reference evidence="1" key="1">
    <citation type="submission" date="2023-03" db="EMBL/GenBank/DDBJ databases">
        <authorList>
            <person name="Aguilar E."/>
            <person name="Antigua R."/>
            <person name="Antonino C."/>
            <person name="Bisram R."/>
            <person name="Chen J."/>
            <person name="Davilmar B."/>
            <person name="Del R.K."/>
            <person name="Germosen J."/>
            <person name="Hernandez J."/>
            <person name="Kelloggs L."/>
            <person name="Lema C."/>
            <person name="Li J."/>
            <person name="Melendez A."/>
            <person name="Mohammed I."/>
            <person name="Ryan A."/>
            <person name="Singh S."/>
            <person name="Tariq H."/>
            <person name="Golebiewska U.P."/>
            <person name="Russell D.A."/>
            <person name="Jacobs-Sera D."/>
            <person name="Hatfull G.F."/>
        </authorList>
    </citation>
    <scope>NUCLEOTIDE SEQUENCE</scope>
</reference>
<dbReference type="EMBL" id="OQ709222">
    <property type="protein sequence ID" value="WGH21951.1"/>
    <property type="molecule type" value="Genomic_DNA"/>
</dbReference>
<dbReference type="Proteomes" id="UP001242841">
    <property type="component" value="Segment"/>
</dbReference>
<protein>
    <submittedName>
        <fullName evidence="1">Uncharacterized protein</fullName>
    </submittedName>
</protein>
<evidence type="ECO:0000313" key="2">
    <source>
        <dbReference type="Proteomes" id="UP001242841"/>
    </source>
</evidence>
<organism evidence="1 2">
    <name type="scientific">Rhodococcus phage Trogglehumper</name>
    <dbReference type="NCBI Taxonomy" id="3038381"/>
    <lineage>
        <taxon>Viruses</taxon>
        <taxon>Duplodnaviria</taxon>
        <taxon>Heunggongvirae</taxon>
        <taxon>Uroviricota</taxon>
        <taxon>Caudoviricetes</taxon>
        <taxon>Caudoviricetes incertae sedis</taxon>
        <taxon>Trogglehumpervirus</taxon>
        <taxon>Trogglehumpervirus trogglehumper</taxon>
    </lineage>
</organism>
<accession>A0AAF0GN29</accession>